<accession>A0ABV6QVW3</accession>
<name>A0ABV6QVW3_9ACTN</name>
<dbReference type="Gene3D" id="3.40.630.30">
    <property type="match status" value="1"/>
</dbReference>
<reference evidence="5 6" key="1">
    <citation type="submission" date="2024-09" db="EMBL/GenBank/DDBJ databases">
        <authorList>
            <person name="Sun Q."/>
            <person name="Mori K."/>
        </authorList>
    </citation>
    <scope>NUCLEOTIDE SEQUENCE [LARGE SCALE GENOMIC DNA]</scope>
    <source>
        <strain evidence="5 6">CGMCC 1.15906</strain>
    </source>
</reference>
<keyword evidence="6" id="KW-1185">Reference proteome</keyword>
<evidence type="ECO:0000256" key="1">
    <source>
        <dbReference type="ARBA" id="ARBA00022679"/>
    </source>
</evidence>
<evidence type="ECO:0000256" key="2">
    <source>
        <dbReference type="ARBA" id="ARBA00023315"/>
    </source>
</evidence>
<feature type="domain" description="N-acetyltransferase" evidence="4">
    <location>
        <begin position="15"/>
        <end position="166"/>
    </location>
</feature>
<sequence length="203" mass="22867">MADFRWPVELQHGQVGLRPLRTSDGPEWSAVRQRNVSWLRPWDATQPPGGDPGAPTFRAMAREMNRQARQGRMLPFTLTYGGATEGKGKWPLVGQLTVSGITYGSARWANLGYWIDEAWAGRGIVPTAVAMAADHCWFVLDLHRIEVAIRPENKASLRVVEKLEFRDEGVRPAFLHIDGEWRDHRIFALNREEVGAGLLSRLS</sequence>
<dbReference type="PANTHER" id="PTHR43792:SF8">
    <property type="entry name" value="[RIBOSOMAL PROTEIN US5]-ALANINE N-ACETYLTRANSFERASE"/>
    <property type="match status" value="1"/>
</dbReference>
<proteinExistence type="inferred from homology"/>
<comment type="similarity">
    <text evidence="3">Belongs to the acetyltransferase family. RimJ subfamily.</text>
</comment>
<dbReference type="GO" id="GO:0016746">
    <property type="term" value="F:acyltransferase activity"/>
    <property type="evidence" value="ECO:0007669"/>
    <property type="project" value="UniProtKB-KW"/>
</dbReference>
<keyword evidence="2 5" id="KW-0012">Acyltransferase</keyword>
<dbReference type="PANTHER" id="PTHR43792">
    <property type="entry name" value="GNAT FAMILY, PUTATIVE (AFU_ORTHOLOGUE AFUA_3G00765)-RELATED-RELATED"/>
    <property type="match status" value="1"/>
</dbReference>
<evidence type="ECO:0000259" key="4">
    <source>
        <dbReference type="Pfam" id="PF13302"/>
    </source>
</evidence>
<evidence type="ECO:0000313" key="5">
    <source>
        <dbReference type="EMBL" id="MFC0627857.1"/>
    </source>
</evidence>
<comment type="caution">
    <text evidence="5">The sequence shown here is derived from an EMBL/GenBank/DDBJ whole genome shotgun (WGS) entry which is preliminary data.</text>
</comment>
<organism evidence="5 6">
    <name type="scientific">Kribbella deserti</name>
    <dbReference type="NCBI Taxonomy" id="1926257"/>
    <lineage>
        <taxon>Bacteria</taxon>
        <taxon>Bacillati</taxon>
        <taxon>Actinomycetota</taxon>
        <taxon>Actinomycetes</taxon>
        <taxon>Propionibacteriales</taxon>
        <taxon>Kribbellaceae</taxon>
        <taxon>Kribbella</taxon>
    </lineage>
</organism>
<dbReference type="SUPFAM" id="SSF55729">
    <property type="entry name" value="Acyl-CoA N-acyltransferases (Nat)"/>
    <property type="match status" value="1"/>
</dbReference>
<dbReference type="InterPro" id="IPR051531">
    <property type="entry name" value="N-acetyltransferase"/>
</dbReference>
<dbReference type="RefSeq" id="WP_380053083.1">
    <property type="nucleotide sequence ID" value="NZ_JBHLTC010000036.1"/>
</dbReference>
<evidence type="ECO:0000313" key="6">
    <source>
        <dbReference type="Proteomes" id="UP001589890"/>
    </source>
</evidence>
<dbReference type="EC" id="2.3.-.-" evidence="5"/>
<dbReference type="InterPro" id="IPR016181">
    <property type="entry name" value="Acyl_CoA_acyltransferase"/>
</dbReference>
<protein>
    <submittedName>
        <fullName evidence="5">GNAT family N-acetyltransferase</fullName>
        <ecNumber evidence="5">2.3.-.-</ecNumber>
    </submittedName>
</protein>
<keyword evidence="1 5" id="KW-0808">Transferase</keyword>
<dbReference type="InterPro" id="IPR000182">
    <property type="entry name" value="GNAT_dom"/>
</dbReference>
<dbReference type="Proteomes" id="UP001589890">
    <property type="component" value="Unassembled WGS sequence"/>
</dbReference>
<gene>
    <name evidence="5" type="ORF">ACFFGN_27535</name>
</gene>
<dbReference type="Pfam" id="PF13302">
    <property type="entry name" value="Acetyltransf_3"/>
    <property type="match status" value="1"/>
</dbReference>
<dbReference type="EMBL" id="JBHLTC010000036">
    <property type="protein sequence ID" value="MFC0627857.1"/>
    <property type="molecule type" value="Genomic_DNA"/>
</dbReference>
<evidence type="ECO:0000256" key="3">
    <source>
        <dbReference type="ARBA" id="ARBA00038502"/>
    </source>
</evidence>